<dbReference type="GO" id="GO:0051920">
    <property type="term" value="F:peroxiredoxin activity"/>
    <property type="evidence" value="ECO:0007669"/>
    <property type="project" value="InterPro"/>
</dbReference>
<protein>
    <submittedName>
        <fullName evidence="2">Carboxymuconolactone decarboxylase family protein</fullName>
    </submittedName>
</protein>
<dbReference type="InterPro" id="IPR029032">
    <property type="entry name" value="AhpD-like"/>
</dbReference>
<comment type="caution">
    <text evidence="2">The sequence shown here is derived from an EMBL/GenBank/DDBJ whole genome shotgun (WGS) entry which is preliminary data.</text>
</comment>
<feature type="domain" description="Carboxymuconolactone decarboxylase-like" evidence="1">
    <location>
        <begin position="50"/>
        <end position="108"/>
    </location>
</feature>
<dbReference type="SUPFAM" id="SSF69118">
    <property type="entry name" value="AhpD-like"/>
    <property type="match status" value="1"/>
</dbReference>
<dbReference type="PANTHER" id="PTHR34846:SF11">
    <property type="entry name" value="4-CARBOXYMUCONOLACTONE DECARBOXYLASE FAMILY PROTEIN (AFU_ORTHOLOGUE AFUA_6G11590)"/>
    <property type="match status" value="1"/>
</dbReference>
<organism evidence="2 3">
    <name type="scientific">Litorilinea aerophila</name>
    <dbReference type="NCBI Taxonomy" id="1204385"/>
    <lineage>
        <taxon>Bacteria</taxon>
        <taxon>Bacillati</taxon>
        <taxon>Chloroflexota</taxon>
        <taxon>Caldilineae</taxon>
        <taxon>Caldilineales</taxon>
        <taxon>Caldilineaceae</taxon>
        <taxon>Litorilinea</taxon>
    </lineage>
</organism>
<dbReference type="PANTHER" id="PTHR34846">
    <property type="entry name" value="4-CARBOXYMUCONOLACTONE DECARBOXYLASE FAMILY PROTEIN (AFU_ORTHOLOGUE AFUA_6G11590)"/>
    <property type="match status" value="1"/>
</dbReference>
<dbReference type="Proteomes" id="UP000317371">
    <property type="component" value="Unassembled WGS sequence"/>
</dbReference>
<dbReference type="NCBIfam" id="TIGR00778">
    <property type="entry name" value="ahpD_dom"/>
    <property type="match status" value="1"/>
</dbReference>
<dbReference type="InterPro" id="IPR003779">
    <property type="entry name" value="CMD-like"/>
</dbReference>
<dbReference type="AlphaFoldDB" id="A0A540VIL4"/>
<sequence length="183" mass="20560">MARLEPLALDQVDPSLQEVVHQAQERLPQFMNQVLTLAHHPRIARDLVTLYLGFQEESRVERRLIELAVLTVSHLNRCVYCVSHHTPLGEQAGLSPGALADLRAGRAAESPHLSPLEKLVVAYAEQVTRDARRVPRSLWAELQTHFDEAQLVELTVRIALANFFNRLNDALQIDLEPGVDALL</sequence>
<reference evidence="2 3" key="1">
    <citation type="submission" date="2019-06" db="EMBL/GenBank/DDBJ databases">
        <title>Genome sequence of Litorilinea aerophila BAA-2444.</title>
        <authorList>
            <person name="Maclea K.S."/>
            <person name="Maurais E.G."/>
            <person name="Iannazzi L.C."/>
        </authorList>
    </citation>
    <scope>NUCLEOTIDE SEQUENCE [LARGE SCALE GENOMIC DNA]</scope>
    <source>
        <strain evidence="2 3">ATCC BAA-2444</strain>
    </source>
</reference>
<dbReference type="OrthoDB" id="9801997at2"/>
<name>A0A540VIL4_9CHLR</name>
<proteinExistence type="predicted"/>
<dbReference type="InterPro" id="IPR004675">
    <property type="entry name" value="AhpD_core"/>
</dbReference>
<keyword evidence="3" id="KW-1185">Reference proteome</keyword>
<gene>
    <name evidence="2" type="ORF">FKZ61_06505</name>
</gene>
<evidence type="ECO:0000313" key="2">
    <source>
        <dbReference type="EMBL" id="TQE96541.1"/>
    </source>
</evidence>
<accession>A0A540VIL4</accession>
<evidence type="ECO:0000259" key="1">
    <source>
        <dbReference type="Pfam" id="PF02627"/>
    </source>
</evidence>
<dbReference type="RefSeq" id="WP_141609283.1">
    <property type="nucleotide sequence ID" value="NZ_VIGC02000007.1"/>
</dbReference>
<dbReference type="EMBL" id="VIGC01000007">
    <property type="protein sequence ID" value="TQE96541.1"/>
    <property type="molecule type" value="Genomic_DNA"/>
</dbReference>
<dbReference type="Gene3D" id="1.20.1290.10">
    <property type="entry name" value="AhpD-like"/>
    <property type="match status" value="1"/>
</dbReference>
<dbReference type="Pfam" id="PF02627">
    <property type="entry name" value="CMD"/>
    <property type="match status" value="1"/>
</dbReference>
<evidence type="ECO:0000313" key="3">
    <source>
        <dbReference type="Proteomes" id="UP000317371"/>
    </source>
</evidence>
<dbReference type="InParanoid" id="A0A540VIL4"/>